<dbReference type="SUPFAM" id="SSF47616">
    <property type="entry name" value="GST C-terminal domain-like"/>
    <property type="match status" value="1"/>
</dbReference>
<dbReference type="InterPro" id="IPR004045">
    <property type="entry name" value="Glutathione_S-Trfase_N"/>
</dbReference>
<evidence type="ECO:0000256" key="1">
    <source>
        <dbReference type="ARBA" id="ARBA00007409"/>
    </source>
</evidence>
<dbReference type="CDD" id="cd03046">
    <property type="entry name" value="GST_N_GTT1_like"/>
    <property type="match status" value="1"/>
</dbReference>
<evidence type="ECO:0000313" key="6">
    <source>
        <dbReference type="Proteomes" id="UP001174691"/>
    </source>
</evidence>
<dbReference type="Pfam" id="PF02798">
    <property type="entry name" value="GST_N"/>
    <property type="match status" value="1"/>
</dbReference>
<proteinExistence type="inferred from homology"/>
<keyword evidence="2" id="KW-0812">Transmembrane</keyword>
<accession>A0AA38RAX2</accession>
<dbReference type="InterPro" id="IPR010987">
    <property type="entry name" value="Glutathione-S-Trfase_C-like"/>
</dbReference>
<dbReference type="InterPro" id="IPR040079">
    <property type="entry name" value="Glutathione_S-Trfase"/>
</dbReference>
<dbReference type="SFLD" id="SFLDG00358">
    <property type="entry name" value="Main_(cytGST)"/>
    <property type="match status" value="1"/>
</dbReference>
<dbReference type="Proteomes" id="UP001174691">
    <property type="component" value="Unassembled WGS sequence"/>
</dbReference>
<dbReference type="AlphaFoldDB" id="A0AA38RAX2"/>
<keyword evidence="6" id="KW-1185">Reference proteome</keyword>
<evidence type="ECO:0000313" key="5">
    <source>
        <dbReference type="EMBL" id="KAJ9132322.1"/>
    </source>
</evidence>
<keyword evidence="2" id="KW-0472">Membrane</keyword>
<feature type="domain" description="GST C-terminal" evidence="4">
    <location>
        <begin position="122"/>
        <end position="256"/>
    </location>
</feature>
<sequence length="260" mass="29489">MAQDRATIKVHWLNGSRAQSILFLLELLEVPYEMEIYHRDSNKLAPPELTKIHPLGKSPVVTVTPPGGGEPIVLAETAFIVQYLSEHFGNGSLVPKRWKDGQEGKVGGETDEWMRYQYIMYYAEGSFMSMMTMYFIFDGIRTNVPFFIRPLTRMVANQVINLLIAPTLTKHFGMLNSFAEKGPYLAGGERVTGADAALAYPIVALKTVGNFDAMAEWEKGTFPDTYPKLWEYMDRIKQDPAWLRSVEKIKEIEGKFNILP</sequence>
<protein>
    <submittedName>
        <fullName evidence="5">Glutathione S-transferase I</fullName>
    </submittedName>
</protein>
<reference evidence="5" key="1">
    <citation type="submission" date="2022-07" db="EMBL/GenBank/DDBJ databases">
        <title>Fungi with potential for degradation of polypropylene.</title>
        <authorList>
            <person name="Gostincar C."/>
        </authorList>
    </citation>
    <scope>NUCLEOTIDE SEQUENCE</scope>
    <source>
        <strain evidence="5">EXF-13287</strain>
    </source>
</reference>
<evidence type="ECO:0000259" key="4">
    <source>
        <dbReference type="PROSITE" id="PS50405"/>
    </source>
</evidence>
<gene>
    <name evidence="5" type="ORF">NKR19_g9349</name>
</gene>
<feature type="domain" description="GST N-terminal" evidence="3">
    <location>
        <begin position="5"/>
        <end position="92"/>
    </location>
</feature>
<dbReference type="PANTHER" id="PTHR44051">
    <property type="entry name" value="GLUTATHIONE S-TRANSFERASE-RELATED"/>
    <property type="match status" value="1"/>
</dbReference>
<dbReference type="EMBL" id="JANBVN010000220">
    <property type="protein sequence ID" value="KAJ9132322.1"/>
    <property type="molecule type" value="Genomic_DNA"/>
</dbReference>
<comment type="similarity">
    <text evidence="1">Belongs to the GST superfamily.</text>
</comment>
<evidence type="ECO:0000259" key="3">
    <source>
        <dbReference type="PROSITE" id="PS50404"/>
    </source>
</evidence>
<evidence type="ECO:0000256" key="2">
    <source>
        <dbReference type="SAM" id="Phobius"/>
    </source>
</evidence>
<dbReference type="Pfam" id="PF13410">
    <property type="entry name" value="GST_C_2"/>
    <property type="match status" value="1"/>
</dbReference>
<dbReference type="PROSITE" id="PS50404">
    <property type="entry name" value="GST_NTER"/>
    <property type="match status" value="1"/>
</dbReference>
<dbReference type="SFLD" id="SFLDS00019">
    <property type="entry name" value="Glutathione_Transferase_(cytos"/>
    <property type="match status" value="1"/>
</dbReference>
<keyword evidence="2" id="KW-1133">Transmembrane helix</keyword>
<dbReference type="Gene3D" id="3.40.30.10">
    <property type="entry name" value="Glutaredoxin"/>
    <property type="match status" value="1"/>
</dbReference>
<dbReference type="Gene3D" id="1.20.1050.10">
    <property type="match status" value="1"/>
</dbReference>
<dbReference type="SUPFAM" id="SSF52833">
    <property type="entry name" value="Thioredoxin-like"/>
    <property type="match status" value="1"/>
</dbReference>
<dbReference type="InterPro" id="IPR036282">
    <property type="entry name" value="Glutathione-S-Trfase_C_sf"/>
</dbReference>
<feature type="transmembrane region" description="Helical" evidence="2">
    <location>
        <begin position="119"/>
        <end position="137"/>
    </location>
</feature>
<dbReference type="InterPro" id="IPR036249">
    <property type="entry name" value="Thioredoxin-like_sf"/>
</dbReference>
<name>A0AA38RAX2_9PEZI</name>
<dbReference type="PANTHER" id="PTHR44051:SF9">
    <property type="entry name" value="GLUTATHIONE S-TRANSFERASE 1"/>
    <property type="match status" value="1"/>
</dbReference>
<comment type="caution">
    <text evidence="5">The sequence shown here is derived from an EMBL/GenBank/DDBJ whole genome shotgun (WGS) entry which is preliminary data.</text>
</comment>
<dbReference type="PROSITE" id="PS50405">
    <property type="entry name" value="GST_CTER"/>
    <property type="match status" value="1"/>
</dbReference>
<organism evidence="5 6">
    <name type="scientific">Coniochaeta hoffmannii</name>
    <dbReference type="NCBI Taxonomy" id="91930"/>
    <lineage>
        <taxon>Eukaryota</taxon>
        <taxon>Fungi</taxon>
        <taxon>Dikarya</taxon>
        <taxon>Ascomycota</taxon>
        <taxon>Pezizomycotina</taxon>
        <taxon>Sordariomycetes</taxon>
        <taxon>Sordariomycetidae</taxon>
        <taxon>Coniochaetales</taxon>
        <taxon>Coniochaetaceae</taxon>
        <taxon>Coniochaeta</taxon>
    </lineage>
</organism>